<proteinExistence type="predicted"/>
<evidence type="ECO:0000313" key="1">
    <source>
        <dbReference type="EMBL" id="OSX72239.1"/>
    </source>
</evidence>
<sequence>MHPALSFATSAPAVGRLAAVATSSTRRQRRFALVTSTRRSAFPVTMTTTGPVRPSSTEWGHPRGAALKRLAGDQVPLSATELDEVLGALREAAAGDDAATVVAGDDSVDWDGLRALLATAGHRPHKDWAATGAAAATARACLLRGRRVDDPRSGAFRRMWARVLGEGNWGGAVEAAAASGRDGAADTRPWAVLVTGVNGIRKTTSLYQPWFPSLLATSLAAAGHSPVDASRLPVGGTSWFRQLDHLVATVGAAEFRRLYAGAAGASPPVDAYAAHKDGIFARYRTVAEVLGMALVLEAAATGSGLNVLVETSGRDIAMFHYVNAVFPADGYRKLALHFTVNTLDAAAASVSARMAAEMGAGTAAAAGGGGIHALIAANAGGPYGPDALPGVQADAERVWGEVTGAARRGEGAAVGWWTASVTVEAALGPDGWSATAASPGGSR</sequence>
<dbReference type="EMBL" id="KV919074">
    <property type="protein sequence ID" value="OSX72239.1"/>
    <property type="molecule type" value="Genomic_DNA"/>
</dbReference>
<dbReference type="OrthoDB" id="190552at2759"/>
<name>A0A1X6NUD4_PORUM</name>
<organism evidence="1 2">
    <name type="scientific">Porphyra umbilicalis</name>
    <name type="common">Purple laver</name>
    <name type="synonym">Red alga</name>
    <dbReference type="NCBI Taxonomy" id="2786"/>
    <lineage>
        <taxon>Eukaryota</taxon>
        <taxon>Rhodophyta</taxon>
        <taxon>Bangiophyceae</taxon>
        <taxon>Bangiales</taxon>
        <taxon>Bangiaceae</taxon>
        <taxon>Porphyra</taxon>
    </lineage>
</organism>
<evidence type="ECO:0000313" key="2">
    <source>
        <dbReference type="Proteomes" id="UP000218209"/>
    </source>
</evidence>
<gene>
    <name evidence="1" type="ORF">BU14_0453s0005</name>
</gene>
<keyword evidence="2" id="KW-1185">Reference proteome</keyword>
<accession>A0A1X6NUD4</accession>
<protein>
    <submittedName>
        <fullName evidence="1">Uncharacterized protein</fullName>
    </submittedName>
</protein>
<reference evidence="1 2" key="1">
    <citation type="submission" date="2017-03" db="EMBL/GenBank/DDBJ databases">
        <title>WGS assembly of Porphyra umbilicalis.</title>
        <authorList>
            <person name="Brawley S.H."/>
            <person name="Blouin N.A."/>
            <person name="Ficko-Blean E."/>
            <person name="Wheeler G.L."/>
            <person name="Lohr M."/>
            <person name="Goodson H.V."/>
            <person name="Jenkins J.W."/>
            <person name="Blaby-Haas C.E."/>
            <person name="Helliwell K.E."/>
            <person name="Chan C."/>
            <person name="Marriage T."/>
            <person name="Bhattacharya D."/>
            <person name="Klein A.S."/>
            <person name="Badis Y."/>
            <person name="Brodie J."/>
            <person name="Cao Y."/>
            <person name="Collen J."/>
            <person name="Dittami S.M."/>
            <person name="Gachon C.M."/>
            <person name="Green B.R."/>
            <person name="Karpowicz S."/>
            <person name="Kim J.W."/>
            <person name="Kudahl U."/>
            <person name="Lin S."/>
            <person name="Michel G."/>
            <person name="Mittag M."/>
            <person name="Olson B.J."/>
            <person name="Pangilinan J."/>
            <person name="Peng Y."/>
            <person name="Qiu H."/>
            <person name="Shu S."/>
            <person name="Singer J.T."/>
            <person name="Smith A.G."/>
            <person name="Sprecher B.N."/>
            <person name="Wagner V."/>
            <person name="Wang W."/>
            <person name="Wang Z.-Y."/>
            <person name="Yan J."/>
            <person name="Yarish C."/>
            <person name="Zoeuner-Riek S."/>
            <person name="Zhuang Y."/>
            <person name="Zou Y."/>
            <person name="Lindquist E.A."/>
            <person name="Grimwood J."/>
            <person name="Barry K."/>
            <person name="Rokhsar D.S."/>
            <person name="Schmutz J."/>
            <person name="Stiller J.W."/>
            <person name="Grossman A.R."/>
            <person name="Prochnik S.E."/>
        </authorList>
    </citation>
    <scope>NUCLEOTIDE SEQUENCE [LARGE SCALE GENOMIC DNA]</scope>
    <source>
        <strain evidence="1">4086291</strain>
    </source>
</reference>
<dbReference type="AlphaFoldDB" id="A0A1X6NUD4"/>
<dbReference type="Proteomes" id="UP000218209">
    <property type="component" value="Unassembled WGS sequence"/>
</dbReference>